<sequence>MTTDDRQLLQELLHAYGPGDQEHQVRAICSRELTPLADEIDVDASGNLVALLRGSDPDAAPVRVMAHMDELSMIVKRVEDDGSLRLSQLGTMYPGNFGLGPLTVLGDTEEFTAVLLLGSEHTTPETSQVWQTKPDGGDQAMQWSHVRAFTGRTPGELAEAGVHPGTRVCVHRSRRDVVESGDFIGSYFLDDRAALVALISAARLLRESGRLPVADVHLVCTTGEEMGGIGAAWASRTLPGEITLALDVGPAEAEYQVPASSGPVISYADDAAVYDKVLADHLMALGCELDLAPRAAVWEAYDSDASRSKASGQAARAALLSLPTLSTHGYEVQHRETSGRVARLLAEFLARPVPPKTG</sequence>
<evidence type="ECO:0000313" key="8">
    <source>
        <dbReference type="Proteomes" id="UP001183222"/>
    </source>
</evidence>
<dbReference type="Proteomes" id="UP001183222">
    <property type="component" value="Unassembled WGS sequence"/>
</dbReference>
<evidence type="ECO:0000256" key="6">
    <source>
        <dbReference type="PIRNR" id="PIRNR001123"/>
    </source>
</evidence>
<evidence type="ECO:0008006" key="9">
    <source>
        <dbReference type="Google" id="ProtNLM"/>
    </source>
</evidence>
<reference evidence="8" key="1">
    <citation type="submission" date="2023-07" db="EMBL/GenBank/DDBJ databases">
        <title>30 novel species of actinomycetes from the DSMZ collection.</title>
        <authorList>
            <person name="Nouioui I."/>
        </authorList>
    </citation>
    <scope>NUCLEOTIDE SEQUENCE [LARGE SCALE GENOMIC DNA]</scope>
    <source>
        <strain evidence="8">DSM 46792</strain>
    </source>
</reference>
<dbReference type="InterPro" id="IPR008007">
    <property type="entry name" value="Peptidase_M42"/>
</dbReference>
<evidence type="ECO:0000256" key="2">
    <source>
        <dbReference type="ARBA" id="ARBA00022438"/>
    </source>
</evidence>
<dbReference type="PIRSF" id="PIRSF001123">
    <property type="entry name" value="PepA_GA"/>
    <property type="match status" value="1"/>
</dbReference>
<keyword evidence="3" id="KW-0645">Protease</keyword>
<comment type="caution">
    <text evidence="7">The sequence shown here is derived from an EMBL/GenBank/DDBJ whole genome shotgun (WGS) entry which is preliminary data.</text>
</comment>
<organism evidence="7 8">
    <name type="scientific">Blastococcus goldschmidtiae</name>
    <dbReference type="NCBI Taxonomy" id="3075546"/>
    <lineage>
        <taxon>Bacteria</taxon>
        <taxon>Bacillati</taxon>
        <taxon>Actinomycetota</taxon>
        <taxon>Actinomycetes</taxon>
        <taxon>Geodermatophilales</taxon>
        <taxon>Geodermatophilaceae</taxon>
        <taxon>Blastococcus</taxon>
    </lineage>
</organism>
<dbReference type="SUPFAM" id="SSF101821">
    <property type="entry name" value="Aminopeptidase/glucanase lid domain"/>
    <property type="match status" value="1"/>
</dbReference>
<dbReference type="InterPro" id="IPR023367">
    <property type="entry name" value="Peptidase_M42_dom2"/>
</dbReference>
<dbReference type="Gene3D" id="3.40.630.10">
    <property type="entry name" value="Zn peptidases"/>
    <property type="match status" value="1"/>
</dbReference>
<keyword evidence="8" id="KW-1185">Reference proteome</keyword>
<dbReference type="EMBL" id="JAVREI010000001">
    <property type="protein sequence ID" value="MDT0274637.1"/>
    <property type="molecule type" value="Genomic_DNA"/>
</dbReference>
<evidence type="ECO:0000256" key="3">
    <source>
        <dbReference type="ARBA" id="ARBA00022670"/>
    </source>
</evidence>
<dbReference type="Pfam" id="PF05343">
    <property type="entry name" value="Peptidase_M42"/>
    <property type="match status" value="1"/>
</dbReference>
<evidence type="ECO:0000313" key="7">
    <source>
        <dbReference type="EMBL" id="MDT0274637.1"/>
    </source>
</evidence>
<protein>
    <recommendedName>
        <fullName evidence="9">Aminopeptidase FrvX</fullName>
    </recommendedName>
</protein>
<gene>
    <name evidence="7" type="ORF">RM425_01855</name>
</gene>
<evidence type="ECO:0000256" key="4">
    <source>
        <dbReference type="ARBA" id="ARBA00022723"/>
    </source>
</evidence>
<accession>A0ABU2K380</accession>
<dbReference type="RefSeq" id="WP_311343480.1">
    <property type="nucleotide sequence ID" value="NZ_JAVREI010000001.1"/>
</dbReference>
<keyword evidence="4" id="KW-0479">Metal-binding</keyword>
<dbReference type="PANTHER" id="PTHR32481:SF0">
    <property type="entry name" value="AMINOPEPTIDASE YPDE-RELATED"/>
    <property type="match status" value="1"/>
</dbReference>
<evidence type="ECO:0000256" key="5">
    <source>
        <dbReference type="ARBA" id="ARBA00022801"/>
    </source>
</evidence>
<dbReference type="InterPro" id="IPR051464">
    <property type="entry name" value="Peptidase_M42_aminopept"/>
</dbReference>
<comment type="similarity">
    <text evidence="1 6">Belongs to the peptidase M42 family.</text>
</comment>
<dbReference type="PANTHER" id="PTHR32481">
    <property type="entry name" value="AMINOPEPTIDASE"/>
    <property type="match status" value="1"/>
</dbReference>
<keyword evidence="5" id="KW-0378">Hydrolase</keyword>
<name>A0ABU2K380_9ACTN</name>
<dbReference type="Gene3D" id="2.40.30.40">
    <property type="entry name" value="Peptidase M42, domain 2"/>
    <property type="match status" value="1"/>
</dbReference>
<keyword evidence="2" id="KW-0031">Aminopeptidase</keyword>
<proteinExistence type="inferred from homology"/>
<dbReference type="SUPFAM" id="SSF53187">
    <property type="entry name" value="Zn-dependent exopeptidases"/>
    <property type="match status" value="1"/>
</dbReference>
<evidence type="ECO:0000256" key="1">
    <source>
        <dbReference type="ARBA" id="ARBA00006272"/>
    </source>
</evidence>